<reference evidence="7" key="1">
    <citation type="submission" date="2021-01" db="EMBL/GenBank/DDBJ databases">
        <title>Modified the classification status of verrucomicrobia.</title>
        <authorList>
            <person name="Feng X."/>
        </authorList>
    </citation>
    <scope>NUCLEOTIDE SEQUENCE</scope>
    <source>
        <strain evidence="7">KCTC 22201</strain>
    </source>
</reference>
<evidence type="ECO:0000256" key="4">
    <source>
        <dbReference type="ARBA" id="ARBA00022837"/>
    </source>
</evidence>
<evidence type="ECO:0000313" key="8">
    <source>
        <dbReference type="Proteomes" id="UP000658278"/>
    </source>
</evidence>
<evidence type="ECO:0000313" key="7">
    <source>
        <dbReference type="EMBL" id="MBK1827228.1"/>
    </source>
</evidence>
<evidence type="ECO:0000256" key="6">
    <source>
        <dbReference type="SAM" id="SignalP"/>
    </source>
</evidence>
<accession>A0A934RAU8</accession>
<feature type="compositionally biased region" description="Polar residues" evidence="5">
    <location>
        <begin position="257"/>
        <end position="269"/>
    </location>
</feature>
<feature type="compositionally biased region" description="Acidic residues" evidence="5">
    <location>
        <begin position="322"/>
        <end position="335"/>
    </location>
</feature>
<dbReference type="AlphaFoldDB" id="A0A934RAU8"/>
<dbReference type="PANTHER" id="PTHR37467:SF1">
    <property type="entry name" value="EXPORTED CALCIUM-BINDING GLYCOPROTEIN"/>
    <property type="match status" value="1"/>
</dbReference>
<evidence type="ECO:0000256" key="3">
    <source>
        <dbReference type="ARBA" id="ARBA00022729"/>
    </source>
</evidence>
<dbReference type="Proteomes" id="UP000658278">
    <property type="component" value="Unassembled WGS sequence"/>
</dbReference>
<dbReference type="Pfam" id="PF18884">
    <property type="entry name" value="TSP3_bac"/>
    <property type="match status" value="5"/>
</dbReference>
<proteinExistence type="predicted"/>
<feature type="chain" id="PRO_5037197584" evidence="6">
    <location>
        <begin position="22"/>
        <end position="745"/>
    </location>
</feature>
<keyword evidence="3 6" id="KW-0732">Signal</keyword>
<feature type="region of interest" description="Disordered" evidence="5">
    <location>
        <begin position="257"/>
        <end position="417"/>
    </location>
</feature>
<dbReference type="InterPro" id="IPR053180">
    <property type="entry name" value="Ca-binding_acidic-repeat"/>
</dbReference>
<dbReference type="InterPro" id="IPR059100">
    <property type="entry name" value="TSP3_bac"/>
</dbReference>
<feature type="signal peptide" evidence="6">
    <location>
        <begin position="1"/>
        <end position="21"/>
    </location>
</feature>
<dbReference type="EMBL" id="JAENII010000006">
    <property type="protein sequence ID" value="MBK1827228.1"/>
    <property type="molecule type" value="Genomic_DNA"/>
</dbReference>
<dbReference type="GO" id="GO:0005509">
    <property type="term" value="F:calcium ion binding"/>
    <property type="evidence" value="ECO:0007669"/>
    <property type="project" value="InterPro"/>
</dbReference>
<protein>
    <submittedName>
        <fullName evidence="7">Uncharacterized protein</fullName>
    </submittedName>
</protein>
<sequence>MNPPILTGIIPACLLIVPSFAADFQKGDVTSGLTGTLFFDDSVTGGGDDTTNQPNASASVRFCDLDGDGSTLPPGASGVVTIQGFGFATSGTAGANDATSVNVSVSYLGADELFGGGDDVLIGSETVGYTHDGAGEYYVNFETEMSALIDGIGSRFRIVVTPTNDAGTGSIRFKTGALAFEAFNGPKLSLSGTYTLATTDTDMDGLADIVETGGVFANGDPLGTFVSSADTGTWVDVDDSDGDGIKDGEEVLGETISGQLYTSDPTNPHTDGDGISDGDEVNGTLNVNWFNDPTDPASDDTDGDNISDADEINITGTNPADPDSDGDGLNDDVEDANQNGILDEGETSPIDFSTDGDSLPDSWEIANGLDPRDDGSVDPVNGDNGDPDLDLLTNIDEYNGGVDSSDPNRPDTDRDGLTDKEEWDLFLSLVDRDTDNDGLSDAFEIANGLDAFANADFDNDTFSDRLEVRFYGSDPKDPLSNPDDGFTPTPGSFTPLQDAGTVAPGGTLDLSGTLGSAFVNEVATGGGDFDYGGGVTNFTVVYPNAFSGPGAQVSLTGLAYVVPGAFNASGDILVEFFDPGADGVFDGVDQDLLVGSAKGSLTTTGATTVMYWNFDTPINFTSLGSALGVKISSTGNIRFKAQNNFASGFWQRDDGSGTFGNVRAMRLSLGGSVINPAGPTIESITRTGTLTTLTWSLGSAPTVTLERSLDLGVSDAWQPVLEDTTDTSYQENSSDDRAFFRLVHP</sequence>
<feature type="compositionally biased region" description="Basic and acidic residues" evidence="5">
    <location>
        <begin position="406"/>
        <end position="417"/>
    </location>
</feature>
<dbReference type="RefSeq" id="WP_200278679.1">
    <property type="nucleotide sequence ID" value="NZ_JAENII010000006.1"/>
</dbReference>
<evidence type="ECO:0000256" key="1">
    <source>
        <dbReference type="ARBA" id="ARBA00004613"/>
    </source>
</evidence>
<evidence type="ECO:0000256" key="5">
    <source>
        <dbReference type="SAM" id="MobiDB-lite"/>
    </source>
</evidence>
<gene>
    <name evidence="7" type="ORF">JIN81_09355</name>
</gene>
<comment type="caution">
    <text evidence="7">The sequence shown here is derived from an EMBL/GenBank/DDBJ whole genome shotgun (WGS) entry which is preliminary data.</text>
</comment>
<organism evidence="7 8">
    <name type="scientific">Haloferula rosea</name>
    <dbReference type="NCBI Taxonomy" id="490093"/>
    <lineage>
        <taxon>Bacteria</taxon>
        <taxon>Pseudomonadati</taxon>
        <taxon>Verrucomicrobiota</taxon>
        <taxon>Verrucomicrobiia</taxon>
        <taxon>Verrucomicrobiales</taxon>
        <taxon>Verrucomicrobiaceae</taxon>
        <taxon>Haloferula</taxon>
    </lineage>
</organism>
<dbReference type="Gene3D" id="4.10.1080.10">
    <property type="entry name" value="TSP type-3 repeat"/>
    <property type="match status" value="1"/>
</dbReference>
<name>A0A934RAU8_9BACT</name>
<comment type="subcellular location">
    <subcellularLocation>
        <location evidence="1">Secreted</location>
    </subcellularLocation>
</comment>
<dbReference type="InterPro" id="IPR028974">
    <property type="entry name" value="TSP_type-3_rpt"/>
</dbReference>
<dbReference type="PANTHER" id="PTHR37467">
    <property type="entry name" value="EXPORTED CALCIUM-BINDING GLYCOPROTEIN-RELATED"/>
    <property type="match status" value="1"/>
</dbReference>
<feature type="compositionally biased region" description="Acidic residues" evidence="5">
    <location>
        <begin position="297"/>
        <end position="311"/>
    </location>
</feature>
<evidence type="ECO:0000256" key="2">
    <source>
        <dbReference type="ARBA" id="ARBA00022525"/>
    </source>
</evidence>
<keyword evidence="8" id="KW-1185">Reference proteome</keyword>
<keyword evidence="2" id="KW-0964">Secreted</keyword>
<keyword evidence="4" id="KW-0106">Calcium</keyword>